<dbReference type="EMBL" id="PGGS01000032">
    <property type="protein sequence ID" value="PNH11313.1"/>
    <property type="molecule type" value="Genomic_DNA"/>
</dbReference>
<dbReference type="SUPFAM" id="SSF63887">
    <property type="entry name" value="P-domain of calnexin/calreticulin"/>
    <property type="match status" value="1"/>
</dbReference>
<evidence type="ECO:0000256" key="6">
    <source>
        <dbReference type="SAM" id="MobiDB-lite"/>
    </source>
</evidence>
<evidence type="ECO:0000313" key="8">
    <source>
        <dbReference type="Proteomes" id="UP000236333"/>
    </source>
</evidence>
<dbReference type="InterPro" id="IPR009033">
    <property type="entry name" value="Calreticulin/calnexin_P_dom_sf"/>
</dbReference>
<comment type="caution">
    <text evidence="7">The sequence shown here is derived from an EMBL/GenBank/DDBJ whole genome shotgun (WGS) entry which is preliminary data.</text>
</comment>
<dbReference type="PANTHER" id="PTHR11073">
    <property type="entry name" value="CALRETICULIN AND CALNEXIN"/>
    <property type="match status" value="1"/>
</dbReference>
<dbReference type="GO" id="GO:0006457">
    <property type="term" value="P:protein folding"/>
    <property type="evidence" value="ECO:0007669"/>
    <property type="project" value="InterPro"/>
</dbReference>
<evidence type="ECO:0000256" key="1">
    <source>
        <dbReference type="ARBA" id="ARBA00004389"/>
    </source>
</evidence>
<keyword evidence="8" id="KW-1185">Reference proteome</keyword>
<evidence type="ECO:0000313" key="7">
    <source>
        <dbReference type="EMBL" id="PNH11313.1"/>
    </source>
</evidence>
<organism evidence="7 8">
    <name type="scientific">Tetrabaena socialis</name>
    <dbReference type="NCBI Taxonomy" id="47790"/>
    <lineage>
        <taxon>Eukaryota</taxon>
        <taxon>Viridiplantae</taxon>
        <taxon>Chlorophyta</taxon>
        <taxon>core chlorophytes</taxon>
        <taxon>Chlorophyceae</taxon>
        <taxon>CS clade</taxon>
        <taxon>Chlamydomonadales</taxon>
        <taxon>Tetrabaenaceae</taxon>
        <taxon>Tetrabaena</taxon>
    </lineage>
</organism>
<feature type="region of interest" description="Disordered" evidence="6">
    <location>
        <begin position="74"/>
        <end position="129"/>
    </location>
</feature>
<evidence type="ECO:0000256" key="4">
    <source>
        <dbReference type="ARBA" id="ARBA00023136"/>
    </source>
</evidence>
<feature type="compositionally biased region" description="Low complexity" evidence="6">
    <location>
        <begin position="99"/>
        <end position="120"/>
    </location>
</feature>
<comment type="subcellular location">
    <subcellularLocation>
        <location evidence="1">Endoplasmic reticulum membrane</location>
        <topology evidence="1">Single-pass membrane protein</topology>
    </subcellularLocation>
</comment>
<proteinExistence type="inferred from homology"/>
<gene>
    <name evidence="7" type="ORF">TSOC_001843</name>
</gene>
<dbReference type="InterPro" id="IPR001580">
    <property type="entry name" value="Calret/calnex"/>
</dbReference>
<dbReference type="PANTHER" id="PTHR11073:SF1">
    <property type="entry name" value="CALNEXIN 14D-RELATED"/>
    <property type="match status" value="1"/>
</dbReference>
<feature type="region of interest" description="Disordered" evidence="6">
    <location>
        <begin position="1"/>
        <end position="23"/>
    </location>
</feature>
<dbReference type="GO" id="GO:0051082">
    <property type="term" value="F:unfolded protein binding"/>
    <property type="evidence" value="ECO:0007669"/>
    <property type="project" value="InterPro"/>
</dbReference>
<evidence type="ECO:0000256" key="2">
    <source>
        <dbReference type="ARBA" id="ARBA00022692"/>
    </source>
</evidence>
<dbReference type="GO" id="GO:0005509">
    <property type="term" value="F:calcium ion binding"/>
    <property type="evidence" value="ECO:0007669"/>
    <property type="project" value="InterPro"/>
</dbReference>
<dbReference type="Gene3D" id="2.10.250.10">
    <property type="entry name" value="Calreticulin/calnexin, P domain"/>
    <property type="match status" value="1"/>
</dbReference>
<comment type="similarity">
    <text evidence="5">Belongs to the calreticulin family.</text>
</comment>
<protein>
    <submittedName>
        <fullName evidence="7">Calnexin 1</fullName>
    </submittedName>
</protein>
<dbReference type="Proteomes" id="UP000236333">
    <property type="component" value="Unassembled WGS sequence"/>
</dbReference>
<keyword evidence="3" id="KW-1133">Transmembrane helix</keyword>
<dbReference type="OrthoDB" id="1938156at2759"/>
<evidence type="ECO:0000256" key="5">
    <source>
        <dbReference type="RuleBase" id="RU362126"/>
    </source>
</evidence>
<dbReference type="GO" id="GO:0005789">
    <property type="term" value="C:endoplasmic reticulum membrane"/>
    <property type="evidence" value="ECO:0007669"/>
    <property type="project" value="UniProtKB-SubCell"/>
</dbReference>
<keyword evidence="2" id="KW-0812">Transmembrane</keyword>
<keyword evidence="5" id="KW-0143">Chaperone</keyword>
<reference evidence="7 8" key="1">
    <citation type="journal article" date="2017" name="Mol. Biol. Evol.">
        <title>The 4-celled Tetrabaena socialis nuclear genome reveals the essential components for genetic control of cell number at the origin of multicellularity in the volvocine lineage.</title>
        <authorList>
            <person name="Featherston J."/>
            <person name="Arakaki Y."/>
            <person name="Hanschen E.R."/>
            <person name="Ferris P.J."/>
            <person name="Michod R.E."/>
            <person name="Olson B.J.S.C."/>
            <person name="Nozaki H."/>
            <person name="Durand P.M."/>
        </authorList>
    </citation>
    <scope>NUCLEOTIDE SEQUENCE [LARGE SCALE GENOMIC DNA]</scope>
    <source>
        <strain evidence="7 8">NIES-571</strain>
    </source>
</reference>
<accession>A0A2J8AFL4</accession>
<sequence>MELKPSDWDEEEDGAWEPNQITNPKCKVGCGPWRRPVKANPAYKGAWKRPVVSNPAFKCQQPSMLVACDVSSRESTGPKAATGEWQPATDGGRSCLTHASTSLSSDSSATSSAAVDGAALLYKPGQRKQ</sequence>
<dbReference type="AlphaFoldDB" id="A0A2J8AFL4"/>
<keyword evidence="4" id="KW-0472">Membrane</keyword>
<keyword evidence="5" id="KW-0256">Endoplasmic reticulum</keyword>
<dbReference type="Pfam" id="PF00262">
    <property type="entry name" value="Calreticulin"/>
    <property type="match status" value="1"/>
</dbReference>
<name>A0A2J8AFL4_9CHLO</name>
<dbReference type="GO" id="GO:0036503">
    <property type="term" value="P:ERAD pathway"/>
    <property type="evidence" value="ECO:0007669"/>
    <property type="project" value="TreeGrafter"/>
</dbReference>
<evidence type="ECO:0000256" key="3">
    <source>
        <dbReference type="ARBA" id="ARBA00022989"/>
    </source>
</evidence>